<dbReference type="EMBL" id="MU864929">
    <property type="protein sequence ID" value="KAK4466854.1"/>
    <property type="molecule type" value="Genomic_DNA"/>
</dbReference>
<organism evidence="8 9">
    <name type="scientific">Cladorrhinum samala</name>
    <dbReference type="NCBI Taxonomy" id="585594"/>
    <lineage>
        <taxon>Eukaryota</taxon>
        <taxon>Fungi</taxon>
        <taxon>Dikarya</taxon>
        <taxon>Ascomycota</taxon>
        <taxon>Pezizomycotina</taxon>
        <taxon>Sordariomycetes</taxon>
        <taxon>Sordariomycetidae</taxon>
        <taxon>Sordariales</taxon>
        <taxon>Podosporaceae</taxon>
        <taxon>Cladorrhinum</taxon>
    </lineage>
</organism>
<dbReference type="CDD" id="cd11060">
    <property type="entry name" value="CYP57A1-like"/>
    <property type="match status" value="1"/>
</dbReference>
<name>A0AAV9I5A0_9PEZI</name>
<keyword evidence="7" id="KW-0503">Monooxygenase</keyword>
<dbReference type="InterPro" id="IPR017972">
    <property type="entry name" value="Cyt_P450_CS"/>
</dbReference>
<dbReference type="Proteomes" id="UP001321749">
    <property type="component" value="Unassembled WGS sequence"/>
</dbReference>
<evidence type="ECO:0000256" key="3">
    <source>
        <dbReference type="ARBA" id="ARBA00022617"/>
    </source>
</evidence>
<gene>
    <name evidence="8" type="ORF">QBC42DRAFT_335330</name>
</gene>
<evidence type="ECO:0000256" key="1">
    <source>
        <dbReference type="ARBA" id="ARBA00001971"/>
    </source>
</evidence>
<feature type="binding site" description="axial binding residue" evidence="6">
    <location>
        <position position="476"/>
    </location>
    <ligand>
        <name>heme</name>
        <dbReference type="ChEBI" id="CHEBI:30413"/>
    </ligand>
    <ligandPart>
        <name>Fe</name>
        <dbReference type="ChEBI" id="CHEBI:18248"/>
    </ligandPart>
</feature>
<evidence type="ECO:0000256" key="2">
    <source>
        <dbReference type="ARBA" id="ARBA00010617"/>
    </source>
</evidence>
<dbReference type="Gene3D" id="1.10.630.10">
    <property type="entry name" value="Cytochrome P450"/>
    <property type="match status" value="1"/>
</dbReference>
<proteinExistence type="inferred from homology"/>
<dbReference type="SUPFAM" id="SSF48264">
    <property type="entry name" value="Cytochrome P450"/>
    <property type="match status" value="1"/>
</dbReference>
<dbReference type="InterPro" id="IPR002401">
    <property type="entry name" value="Cyt_P450_E_grp-I"/>
</dbReference>
<dbReference type="PROSITE" id="PS00086">
    <property type="entry name" value="CYTOCHROME_P450"/>
    <property type="match status" value="1"/>
</dbReference>
<reference evidence="8" key="2">
    <citation type="submission" date="2023-06" db="EMBL/GenBank/DDBJ databases">
        <authorList>
            <consortium name="Lawrence Berkeley National Laboratory"/>
            <person name="Mondo S.J."/>
            <person name="Hensen N."/>
            <person name="Bonometti L."/>
            <person name="Westerberg I."/>
            <person name="Brannstrom I.O."/>
            <person name="Guillou S."/>
            <person name="Cros-Aarteil S."/>
            <person name="Calhoun S."/>
            <person name="Haridas S."/>
            <person name="Kuo A."/>
            <person name="Pangilinan J."/>
            <person name="Riley R."/>
            <person name="Labutti K."/>
            <person name="Andreopoulos B."/>
            <person name="Lipzen A."/>
            <person name="Chen C."/>
            <person name="Yanf M."/>
            <person name="Daum C."/>
            <person name="Ng V."/>
            <person name="Clum A."/>
            <person name="Steindorff A."/>
            <person name="Ohm R."/>
            <person name="Martin F."/>
            <person name="Silar P."/>
            <person name="Natvig D."/>
            <person name="Lalanne C."/>
            <person name="Gautier V."/>
            <person name="Ament-Velasquez S.L."/>
            <person name="Kruys A."/>
            <person name="Hutchinson M.I."/>
            <person name="Powell A.J."/>
            <person name="Barry K."/>
            <person name="Miller A.N."/>
            <person name="Grigoriev I.V."/>
            <person name="Debuchy R."/>
            <person name="Gladieux P."/>
            <person name="Thoren M.H."/>
            <person name="Johannesson H."/>
        </authorList>
    </citation>
    <scope>NUCLEOTIDE SEQUENCE</scope>
    <source>
        <strain evidence="8">PSN324</strain>
    </source>
</reference>
<keyword evidence="3 6" id="KW-0349">Heme</keyword>
<accession>A0AAV9I5A0</accession>
<keyword evidence="5 6" id="KW-0408">Iron</keyword>
<keyword evidence="9" id="KW-1185">Reference proteome</keyword>
<comment type="caution">
    <text evidence="8">The sequence shown here is derived from an EMBL/GenBank/DDBJ whole genome shotgun (WGS) entry which is preliminary data.</text>
</comment>
<keyword evidence="4 6" id="KW-0479">Metal-binding</keyword>
<dbReference type="GO" id="GO:0004497">
    <property type="term" value="F:monooxygenase activity"/>
    <property type="evidence" value="ECO:0007669"/>
    <property type="project" value="UniProtKB-KW"/>
</dbReference>
<comment type="similarity">
    <text evidence="2 7">Belongs to the cytochrome P450 family.</text>
</comment>
<dbReference type="InterPro" id="IPR036396">
    <property type="entry name" value="Cyt_P450_sf"/>
</dbReference>
<sequence>MSFEFLSLNGTQAARGFEPSTILEAVHSHKSTIFVTAPLVSLFLWYFIAWQTSPLKKYPGPFLAGWTNWWRVWQVYKSDYAPLIKKLHEKYGPVVRIGPNLLDLDMPELSRVIYSTDGKWYKSDFYKISSSVVDGKIAYHMFSETDNVEHARLKRPVVRHYSVPSVLAMEPLMDMAIGDFLEHLRTRYVQPQKVCEFGDWLGYFAWDFLGLTTFSKKFGYMEKGCDFDGTLGIADQAIDYLGLCGQMPWADHWLDKNPIYPIGPPNLANVTGIAIKNLTARIKGEDKDFHPSRPDFLQYFIESKSSHPDIVNDGTVVGYLLLNLIAGADTTAITMKALFYYCLKDARVWNKLQSEIRSSFGPGETISYAQARALPYVDAVVKEAMRFHPAVSMIMERIVPEGGLTLTDGSVVPGGQMVGMNPYIVGRNKAVFGKDADEFNPDRWLRVDGETEEAFSQRMQLWNQASIQFGGGSRICLGRNLSQMELYKVVPALIANFDIELADKNEVWWTRSRWFYRNKGVVCNLKPRKV</sequence>
<evidence type="ECO:0000313" key="9">
    <source>
        <dbReference type="Proteomes" id="UP001321749"/>
    </source>
</evidence>
<reference evidence="8" key="1">
    <citation type="journal article" date="2023" name="Mol. Phylogenet. Evol.">
        <title>Genome-scale phylogeny and comparative genomics of the fungal order Sordariales.</title>
        <authorList>
            <person name="Hensen N."/>
            <person name="Bonometti L."/>
            <person name="Westerberg I."/>
            <person name="Brannstrom I.O."/>
            <person name="Guillou S."/>
            <person name="Cros-Aarteil S."/>
            <person name="Calhoun S."/>
            <person name="Haridas S."/>
            <person name="Kuo A."/>
            <person name="Mondo S."/>
            <person name="Pangilinan J."/>
            <person name="Riley R."/>
            <person name="LaButti K."/>
            <person name="Andreopoulos B."/>
            <person name="Lipzen A."/>
            <person name="Chen C."/>
            <person name="Yan M."/>
            <person name="Daum C."/>
            <person name="Ng V."/>
            <person name="Clum A."/>
            <person name="Steindorff A."/>
            <person name="Ohm R.A."/>
            <person name="Martin F."/>
            <person name="Silar P."/>
            <person name="Natvig D.O."/>
            <person name="Lalanne C."/>
            <person name="Gautier V."/>
            <person name="Ament-Velasquez S.L."/>
            <person name="Kruys A."/>
            <person name="Hutchinson M.I."/>
            <person name="Powell A.J."/>
            <person name="Barry K."/>
            <person name="Miller A.N."/>
            <person name="Grigoriev I.V."/>
            <person name="Debuchy R."/>
            <person name="Gladieux P."/>
            <person name="Hiltunen Thoren M."/>
            <person name="Johannesson H."/>
        </authorList>
    </citation>
    <scope>NUCLEOTIDE SEQUENCE</scope>
    <source>
        <strain evidence="8">PSN324</strain>
    </source>
</reference>
<dbReference type="GO" id="GO:0020037">
    <property type="term" value="F:heme binding"/>
    <property type="evidence" value="ECO:0007669"/>
    <property type="project" value="InterPro"/>
</dbReference>
<keyword evidence="7" id="KW-0560">Oxidoreductase</keyword>
<dbReference type="PRINTS" id="PR00385">
    <property type="entry name" value="P450"/>
</dbReference>
<dbReference type="GO" id="GO:0016705">
    <property type="term" value="F:oxidoreductase activity, acting on paired donors, with incorporation or reduction of molecular oxygen"/>
    <property type="evidence" value="ECO:0007669"/>
    <property type="project" value="InterPro"/>
</dbReference>
<dbReference type="PANTHER" id="PTHR24305">
    <property type="entry name" value="CYTOCHROME P450"/>
    <property type="match status" value="1"/>
</dbReference>
<evidence type="ECO:0000256" key="4">
    <source>
        <dbReference type="ARBA" id="ARBA00022723"/>
    </source>
</evidence>
<evidence type="ECO:0000256" key="5">
    <source>
        <dbReference type="ARBA" id="ARBA00023004"/>
    </source>
</evidence>
<evidence type="ECO:0000256" key="7">
    <source>
        <dbReference type="RuleBase" id="RU000461"/>
    </source>
</evidence>
<evidence type="ECO:0000256" key="6">
    <source>
        <dbReference type="PIRSR" id="PIRSR602401-1"/>
    </source>
</evidence>
<dbReference type="InterPro" id="IPR050121">
    <property type="entry name" value="Cytochrome_P450_monoxygenase"/>
</dbReference>
<comment type="cofactor">
    <cofactor evidence="1 6">
        <name>heme</name>
        <dbReference type="ChEBI" id="CHEBI:30413"/>
    </cofactor>
</comment>
<dbReference type="GO" id="GO:0005506">
    <property type="term" value="F:iron ion binding"/>
    <property type="evidence" value="ECO:0007669"/>
    <property type="project" value="InterPro"/>
</dbReference>
<dbReference type="Pfam" id="PF00067">
    <property type="entry name" value="p450"/>
    <property type="match status" value="1"/>
</dbReference>
<evidence type="ECO:0000313" key="8">
    <source>
        <dbReference type="EMBL" id="KAK4466854.1"/>
    </source>
</evidence>
<dbReference type="PANTHER" id="PTHR24305:SF232">
    <property type="entry name" value="P450, PUTATIVE (EUROFUNG)-RELATED"/>
    <property type="match status" value="1"/>
</dbReference>
<protein>
    <submittedName>
        <fullName evidence="8">Pisatin demethylase</fullName>
    </submittedName>
</protein>
<dbReference type="AlphaFoldDB" id="A0AAV9I5A0"/>
<dbReference type="PRINTS" id="PR00463">
    <property type="entry name" value="EP450I"/>
</dbReference>
<dbReference type="InterPro" id="IPR001128">
    <property type="entry name" value="Cyt_P450"/>
</dbReference>